<dbReference type="EMBL" id="CP002541">
    <property type="protein sequence ID" value="ADY11963.1"/>
    <property type="molecule type" value="Genomic_DNA"/>
</dbReference>
<protein>
    <submittedName>
        <fullName evidence="2">Uncharacterized protein</fullName>
    </submittedName>
</protein>
<feature type="transmembrane region" description="Helical" evidence="1">
    <location>
        <begin position="43"/>
        <end position="63"/>
    </location>
</feature>
<reference evidence="3" key="1">
    <citation type="submission" date="2011-02" db="EMBL/GenBank/DDBJ databases">
        <title>Complete sequence of Spirochaeta sp. Buddy.</title>
        <authorList>
            <person name="Lucas S."/>
            <person name="Copeland A."/>
            <person name="Lapidus A."/>
            <person name="Cheng J.-F."/>
            <person name="Goodwin L."/>
            <person name="Pitluck S."/>
            <person name="Zeytun A."/>
            <person name="Detter J.C."/>
            <person name="Han C."/>
            <person name="Tapia R."/>
            <person name="Land M."/>
            <person name="Hauser L."/>
            <person name="Kyrpides N."/>
            <person name="Ivanova N."/>
            <person name="Mikhailova N."/>
            <person name="Pagani I."/>
            <person name="Ritalahti K.M."/>
            <person name="Loeffler F.E."/>
            <person name="Woyke T."/>
        </authorList>
    </citation>
    <scope>NUCLEOTIDE SEQUENCE [LARGE SCALE GENOMIC DNA]</scope>
    <source>
        <strain evidence="3">ATCC BAA-1886 / DSM 22777 / Buddy</strain>
    </source>
</reference>
<organism evidence="2 3">
    <name type="scientific">Sphaerochaeta globosa (strain ATCC BAA-1886 / DSM 22777 / Buddy)</name>
    <name type="common">Spirochaeta sp. (strain Buddy)</name>
    <dbReference type="NCBI Taxonomy" id="158189"/>
    <lineage>
        <taxon>Bacteria</taxon>
        <taxon>Pseudomonadati</taxon>
        <taxon>Spirochaetota</taxon>
        <taxon>Spirochaetia</taxon>
        <taxon>Spirochaetales</taxon>
        <taxon>Sphaerochaetaceae</taxon>
        <taxon>Sphaerochaeta</taxon>
    </lineage>
</organism>
<name>F0RXB3_SPHGB</name>
<sequence>MKALGGARAFLLIGTLLLALVLIAPFVFSVLSLIVRAEFNFDYLMTAEFGSIALIALVFLLVGTFLAKGPYVLCLSTAALLVVSLVALMLLSDPPIILAAVVLVLYNLSLVLLLLHGVLSLK</sequence>
<evidence type="ECO:0000313" key="3">
    <source>
        <dbReference type="Proteomes" id="UP000008466"/>
    </source>
</evidence>
<keyword evidence="1" id="KW-1133">Transmembrane helix</keyword>
<dbReference type="RefSeq" id="WP_013605816.1">
    <property type="nucleotide sequence ID" value="NC_015152.1"/>
</dbReference>
<keyword evidence="1" id="KW-0472">Membrane</keyword>
<dbReference type="Proteomes" id="UP000008466">
    <property type="component" value="Chromosome"/>
</dbReference>
<evidence type="ECO:0000313" key="2">
    <source>
        <dbReference type="EMBL" id="ADY11963.1"/>
    </source>
</evidence>
<accession>F0RXB3</accession>
<dbReference type="KEGG" id="sbu:SpiBuddy_0119"/>
<feature type="transmembrane region" description="Helical" evidence="1">
    <location>
        <begin position="96"/>
        <end position="119"/>
    </location>
</feature>
<keyword evidence="1" id="KW-0812">Transmembrane</keyword>
<dbReference type="HOGENOM" id="CLU_2025236_0_0_12"/>
<gene>
    <name evidence="2" type="ordered locus">SpiBuddy_0119</name>
</gene>
<feature type="transmembrane region" description="Helical" evidence="1">
    <location>
        <begin position="70"/>
        <end position="90"/>
    </location>
</feature>
<evidence type="ECO:0000256" key="1">
    <source>
        <dbReference type="SAM" id="Phobius"/>
    </source>
</evidence>
<proteinExistence type="predicted"/>
<keyword evidence="3" id="KW-1185">Reference proteome</keyword>
<dbReference type="STRING" id="158189.SpiBuddy_0119"/>
<dbReference type="AlphaFoldDB" id="F0RXB3"/>
<feature type="transmembrane region" description="Helical" evidence="1">
    <location>
        <begin position="9"/>
        <end position="31"/>
    </location>
</feature>